<feature type="transmembrane region" description="Helical" evidence="5">
    <location>
        <begin position="168"/>
        <end position="191"/>
    </location>
</feature>
<feature type="transmembrane region" description="Helical" evidence="5">
    <location>
        <begin position="44"/>
        <end position="68"/>
    </location>
</feature>
<dbReference type="Gene3D" id="1.20.1080.10">
    <property type="entry name" value="Glycerol uptake facilitator protein"/>
    <property type="match status" value="1"/>
</dbReference>
<keyword evidence="7" id="KW-1185">Reference proteome</keyword>
<evidence type="ECO:0000313" key="6">
    <source>
        <dbReference type="EMBL" id="ARS37996.1"/>
    </source>
</evidence>
<keyword evidence="4 5" id="KW-0472">Membrane</keyword>
<evidence type="ECO:0000313" key="7">
    <source>
        <dbReference type="Proteomes" id="UP000266292"/>
    </source>
</evidence>
<dbReference type="STRING" id="709015.GCA_000472485_00162"/>
<protein>
    <submittedName>
        <fullName evidence="6">Transporter</fullName>
    </submittedName>
</protein>
<feature type="transmembrane region" description="Helical" evidence="5">
    <location>
        <begin position="238"/>
        <end position="260"/>
    </location>
</feature>
<name>A0A1X9YYH0_9BACT</name>
<keyword evidence="6" id="KW-0614">Plasmid</keyword>
<evidence type="ECO:0000256" key="3">
    <source>
        <dbReference type="ARBA" id="ARBA00022989"/>
    </source>
</evidence>
<dbReference type="EMBL" id="CP021236">
    <property type="protein sequence ID" value="ARS37996.1"/>
    <property type="molecule type" value="Genomic_DNA"/>
</dbReference>
<feature type="transmembrane region" description="Helical" evidence="5">
    <location>
        <begin position="198"/>
        <end position="218"/>
    </location>
</feature>
<dbReference type="GO" id="GO:0005886">
    <property type="term" value="C:plasma membrane"/>
    <property type="evidence" value="ECO:0007669"/>
    <property type="project" value="TreeGrafter"/>
</dbReference>
<dbReference type="PANTHER" id="PTHR30520">
    <property type="entry name" value="FORMATE TRANSPORTER-RELATED"/>
    <property type="match status" value="1"/>
</dbReference>
<dbReference type="Pfam" id="PF01226">
    <property type="entry name" value="Form_Nir_trans"/>
    <property type="match status" value="1"/>
</dbReference>
<dbReference type="AlphaFoldDB" id="A0A1X9YYH0"/>
<dbReference type="PANTHER" id="PTHR30520:SF2">
    <property type="entry name" value="INNER MEMBRANE PROTEIN YFDC"/>
    <property type="match status" value="1"/>
</dbReference>
<dbReference type="InterPro" id="IPR023271">
    <property type="entry name" value="Aquaporin-like"/>
</dbReference>
<dbReference type="Proteomes" id="UP000266292">
    <property type="component" value="Plasmid unnamed"/>
</dbReference>
<evidence type="ECO:0000256" key="4">
    <source>
        <dbReference type="ARBA" id="ARBA00023136"/>
    </source>
</evidence>
<feature type="transmembrane region" description="Helical" evidence="5">
    <location>
        <begin position="74"/>
        <end position="93"/>
    </location>
</feature>
<dbReference type="InterPro" id="IPR000292">
    <property type="entry name" value="For/NO2_transpt"/>
</dbReference>
<proteinExistence type="predicted"/>
<keyword evidence="3 5" id="KW-1133">Transmembrane helix</keyword>
<evidence type="ECO:0000256" key="2">
    <source>
        <dbReference type="ARBA" id="ARBA00022692"/>
    </source>
</evidence>
<geneLocation type="plasmid" evidence="6 7">
    <name>unnamed</name>
</geneLocation>
<keyword evidence="2 5" id="KW-0812">Transmembrane</keyword>
<gene>
    <name evidence="6" type="ORF">CA264_20810</name>
</gene>
<comment type="subcellular location">
    <subcellularLocation>
        <location evidence="1">Membrane</location>
        <topology evidence="1">Multi-pass membrane protein</topology>
    </subcellularLocation>
</comment>
<dbReference type="KEGG" id="pact:CA264_20810"/>
<dbReference type="GO" id="GO:0015499">
    <property type="term" value="F:formate transmembrane transporter activity"/>
    <property type="evidence" value="ECO:0007669"/>
    <property type="project" value="TreeGrafter"/>
</dbReference>
<dbReference type="OrthoDB" id="9786493at2"/>
<dbReference type="RefSeq" id="WP_025603931.1">
    <property type="nucleotide sequence ID" value="NZ_CP021236.1"/>
</dbReference>
<evidence type="ECO:0000256" key="5">
    <source>
        <dbReference type="SAM" id="Phobius"/>
    </source>
</evidence>
<organism evidence="6 7">
    <name type="scientific">Pontibacter actiniarum</name>
    <dbReference type="NCBI Taxonomy" id="323450"/>
    <lineage>
        <taxon>Bacteria</taxon>
        <taxon>Pseudomonadati</taxon>
        <taxon>Bacteroidota</taxon>
        <taxon>Cytophagia</taxon>
        <taxon>Cytophagales</taxon>
        <taxon>Hymenobacteraceae</taxon>
        <taxon>Pontibacter</taxon>
    </lineage>
</organism>
<evidence type="ECO:0000256" key="1">
    <source>
        <dbReference type="ARBA" id="ARBA00004141"/>
    </source>
</evidence>
<accession>A0A1X9YYH0</accession>
<sequence length="276" mass="29954">MAEDKEAYAHEQVKEIVDSPSAQAIHDAIYKEAESELERPTSNLFWSGLAAGLSMSLSMIVEGVLEAYLPEAEWTVLVSSFGYSMGFVIVILGKQQLFTENTLTPILPLLHDKTTEKFVNVMRLWGVVLFANLLGTLLVALAVAHTFAFDPHVLDTFAKLGHKAMEPGFGTVLLRGVFAGWLIALMVWLLPYAGTARVWIIILVTYVVAIGHFSHVIAGSMETFTIAAMGETTWGNVLLNYTLPALIGNILGGVVLVAAINHLQISSGKKEGSPTQ</sequence>
<reference evidence="7" key="1">
    <citation type="submission" date="2017-05" db="EMBL/GenBank/DDBJ databases">
        <authorList>
            <person name="Ray J."/>
            <person name="Price M."/>
            <person name="Deutschbauer A."/>
        </authorList>
    </citation>
    <scope>NUCLEOTIDE SEQUENCE [LARGE SCALE GENOMIC DNA]</scope>
    <source>
        <strain evidence="7">DSM 19842</strain>
        <plasmid evidence="7">unnamed</plasmid>
    </source>
</reference>
<feature type="transmembrane region" description="Helical" evidence="5">
    <location>
        <begin position="124"/>
        <end position="148"/>
    </location>
</feature>